<proteinExistence type="predicted"/>
<feature type="transmembrane region" description="Helical" evidence="1">
    <location>
        <begin position="12"/>
        <end position="42"/>
    </location>
</feature>
<dbReference type="EMBL" id="MDYQ01000539">
    <property type="protein sequence ID" value="PRP73839.1"/>
    <property type="molecule type" value="Genomic_DNA"/>
</dbReference>
<evidence type="ECO:0000256" key="1">
    <source>
        <dbReference type="SAM" id="Phobius"/>
    </source>
</evidence>
<evidence type="ECO:0000313" key="2">
    <source>
        <dbReference type="EMBL" id="PRP73839.1"/>
    </source>
</evidence>
<protein>
    <submittedName>
        <fullName evidence="2">Uncharacterized protein</fullName>
    </submittedName>
</protein>
<organism evidence="2 3">
    <name type="scientific">Planoprotostelium fungivorum</name>
    <dbReference type="NCBI Taxonomy" id="1890364"/>
    <lineage>
        <taxon>Eukaryota</taxon>
        <taxon>Amoebozoa</taxon>
        <taxon>Evosea</taxon>
        <taxon>Variosea</taxon>
        <taxon>Cavosteliida</taxon>
        <taxon>Cavosteliaceae</taxon>
        <taxon>Planoprotostelium</taxon>
    </lineage>
</organism>
<keyword evidence="1" id="KW-1133">Transmembrane helix</keyword>
<dbReference type="InParanoid" id="A0A2P6MQ56"/>
<dbReference type="AlphaFoldDB" id="A0A2P6MQ56"/>
<evidence type="ECO:0000313" key="3">
    <source>
        <dbReference type="Proteomes" id="UP000241769"/>
    </source>
</evidence>
<gene>
    <name evidence="2" type="ORF">PROFUN_10209</name>
</gene>
<name>A0A2P6MQ56_9EUKA</name>
<comment type="caution">
    <text evidence="2">The sequence shown here is derived from an EMBL/GenBank/DDBJ whole genome shotgun (WGS) entry which is preliminary data.</text>
</comment>
<keyword evidence="1" id="KW-0472">Membrane</keyword>
<sequence>MIFSALMVIQILMMMLFLLSSFPAGIAVIITLILTVGFYVYVRARFINLMAYLPIDNLPTAPLNYESWKSSFMIARASKRGCNGSQQAFGLSAVCSGRFGGLMYSNEPSLSRFDTASLLLLE</sequence>
<keyword evidence="1" id="KW-0812">Transmembrane</keyword>
<keyword evidence="3" id="KW-1185">Reference proteome</keyword>
<accession>A0A2P6MQ56</accession>
<reference evidence="2 3" key="1">
    <citation type="journal article" date="2018" name="Genome Biol. Evol.">
        <title>Multiple Roots of Fruiting Body Formation in Amoebozoa.</title>
        <authorList>
            <person name="Hillmann F."/>
            <person name="Forbes G."/>
            <person name="Novohradska S."/>
            <person name="Ferling I."/>
            <person name="Riege K."/>
            <person name="Groth M."/>
            <person name="Westermann M."/>
            <person name="Marz M."/>
            <person name="Spaller T."/>
            <person name="Winckler T."/>
            <person name="Schaap P."/>
            <person name="Glockner G."/>
        </authorList>
    </citation>
    <scope>NUCLEOTIDE SEQUENCE [LARGE SCALE GENOMIC DNA]</scope>
    <source>
        <strain evidence="2 3">Jena</strain>
    </source>
</reference>
<dbReference type="Proteomes" id="UP000241769">
    <property type="component" value="Unassembled WGS sequence"/>
</dbReference>